<dbReference type="InterPro" id="IPR001245">
    <property type="entry name" value="Ser-Thr/Tyr_kinase_cat_dom"/>
</dbReference>
<proteinExistence type="predicted"/>
<keyword evidence="2 4" id="KW-0547">Nucleotide-binding</keyword>
<dbReference type="PROSITE" id="PS00107">
    <property type="entry name" value="PROTEIN_KINASE_ATP"/>
    <property type="match status" value="2"/>
</dbReference>
<evidence type="ECO:0000313" key="7">
    <source>
        <dbReference type="EMBL" id="KDO19605.1"/>
    </source>
</evidence>
<feature type="domain" description="Protein kinase" evidence="6">
    <location>
        <begin position="900"/>
        <end position="1165"/>
    </location>
</feature>
<dbReference type="PROSITE" id="PS50011">
    <property type="entry name" value="PROTEIN_KINASE_DOM"/>
    <property type="match status" value="3"/>
</dbReference>
<keyword evidence="3 4" id="KW-0067">ATP-binding</keyword>
<dbReference type="PANTHER" id="PTHR44329:SF214">
    <property type="entry name" value="PROTEIN KINASE DOMAIN-CONTAINING PROTEIN"/>
    <property type="match status" value="1"/>
</dbReference>
<dbReference type="InterPro" id="IPR051681">
    <property type="entry name" value="Ser/Thr_Kinases-Pseudokinases"/>
</dbReference>
<evidence type="ECO:0000256" key="1">
    <source>
        <dbReference type="ARBA" id="ARBA00022527"/>
    </source>
</evidence>
<dbReference type="Gene3D" id="1.10.510.10">
    <property type="entry name" value="Transferase(Phosphotransferase) domain 1"/>
    <property type="match status" value="4"/>
</dbReference>
<dbReference type="RefSeq" id="XP_012209700.1">
    <property type="nucleotide sequence ID" value="XM_012354310.1"/>
</dbReference>
<protein>
    <submittedName>
        <fullName evidence="7">TKL protein kinase</fullName>
    </submittedName>
</protein>
<dbReference type="VEuPathDB" id="FungiDB:SPRG_15268"/>
<dbReference type="GO" id="GO:0005524">
    <property type="term" value="F:ATP binding"/>
    <property type="evidence" value="ECO:0007669"/>
    <property type="project" value="UniProtKB-UniRule"/>
</dbReference>
<dbReference type="GeneID" id="24137012"/>
<sequence>MGNRPSSRRPGPTIETSTTESITTDSCVSAMPPARLRALDPTAIVTTKSLRPNMDAATLDGKTSIVLKRYGLGRSKHLAHEASVLSRLDSPFVVAAVGSLGASTLAIEYMDQGNLVTFLEGIGHPLSLLWPARAYIAYCITAGVTYLHAQNVSHRRLHTKRVLLNSSMDVKLCGLFDTSDASPINMGLDMCALGTIFLELAAFAPREAHPKNASGLNHAESAKAPDWFHALADVLAILAAHGADTPLLYDNLHDHVPVRVTKYMPINPVETAVIDVDAVAARLRDLPPWTPVVVPPQDLPRLDPSMLHVEPKQVVTTVSVAEFRGTYDGEPVAVYRLHKLVTATEHALLLDHVGLRAGLQASCVEPLLGVCDDAHGLPCMVLRRSAIPRLPLQELLSTTRPQTGAFLWRHKLALASAVAKGLAELHAARVLVPNLSSRNVLVPGDGLLTGDFADFKLIDVGVALAQRAAETLTLGTGGCRSLAPEVLRATGLETSYSDVYAFGVLLLELNTHQIPFYEIKRDTEARSAIASGRQPRFTSDCPRWYKDLALACMHMDPFARPSLEDVAASLEAHLEGTGLDPLLDRVDLVALDATQLTVGRNIGSGIFSNAYTATYASRSVIVKRPNQYRQNGEHDQPATFLHEITLLARLRCQHIMPLVGVAHINLAQPSMVLEVMDAGSVRSYMTQFRDPSAFPDDTRLHIALGAAQAIEYLHEVRVVHCDLKSDNIYVTSKRHVKLGMLALAKHLNKRTNAATSATIAGTLLWMAPEIIHGALYTTACDVYSFGVVLTELDMLQRPFADTKLGRYALPQKIAAGDVTPSLRPACAEWYQHLARDCMAFEPHLRPTMSEVVEQLRQQVALDPKFGPEIVAPDATTTGASVLDPAPLLASLPLVDAADVVVDECVLGSGAYGTVSWGQYKSSPVAIKQLHADNLRDDAKLRKFMRELELHTRFMSPHIVACIGVCDVGPMLLMEYMEKGDLRRHLDGLLHIPNPVEVLPWSTRCDMALSLAQAIALLHAHGVVHRDIKSPNLLLDANLRLKLGDFGEAHAVADDALDDVMDDIGTVLWMAPELFDCSGLRDTTKTDIYSFGVVLTELATLQKPYAAMALHPYAIQCRVALGDLRPDVGDHAPLWFQALAASCLQFEADLRPTASSIAERLRHRMRDTCMLPDAPCGDIVLCG</sequence>
<dbReference type="InterPro" id="IPR000719">
    <property type="entry name" value="Prot_kinase_dom"/>
</dbReference>
<dbReference type="STRING" id="695850.A0A067BS32"/>
<dbReference type="InterPro" id="IPR011009">
    <property type="entry name" value="Kinase-like_dom_sf"/>
</dbReference>
<dbReference type="AlphaFoldDB" id="A0A067BS32"/>
<feature type="binding site" evidence="4">
    <location>
        <position position="623"/>
    </location>
    <ligand>
        <name>ATP</name>
        <dbReference type="ChEBI" id="CHEBI:30616"/>
    </ligand>
</feature>
<dbReference type="Proteomes" id="UP000030745">
    <property type="component" value="Unassembled WGS sequence"/>
</dbReference>
<keyword evidence="7" id="KW-0418">Kinase</keyword>
<evidence type="ECO:0000313" key="8">
    <source>
        <dbReference type="Proteomes" id="UP000030745"/>
    </source>
</evidence>
<reference evidence="7 8" key="1">
    <citation type="journal article" date="2013" name="PLoS Genet.">
        <title>Distinctive expansion of potential virulence genes in the genome of the oomycete fish pathogen Saprolegnia parasitica.</title>
        <authorList>
            <person name="Jiang R.H."/>
            <person name="de Bruijn I."/>
            <person name="Haas B.J."/>
            <person name="Belmonte R."/>
            <person name="Lobach L."/>
            <person name="Christie J."/>
            <person name="van den Ackerveken G."/>
            <person name="Bottin A."/>
            <person name="Bulone V."/>
            <person name="Diaz-Moreno S.M."/>
            <person name="Dumas B."/>
            <person name="Fan L."/>
            <person name="Gaulin E."/>
            <person name="Govers F."/>
            <person name="Grenville-Briggs L.J."/>
            <person name="Horner N.R."/>
            <person name="Levin J.Z."/>
            <person name="Mammella M."/>
            <person name="Meijer H.J."/>
            <person name="Morris P."/>
            <person name="Nusbaum C."/>
            <person name="Oome S."/>
            <person name="Phillips A.J."/>
            <person name="van Rooyen D."/>
            <person name="Rzeszutek E."/>
            <person name="Saraiva M."/>
            <person name="Secombes C.J."/>
            <person name="Seidl M.F."/>
            <person name="Snel B."/>
            <person name="Stassen J.H."/>
            <person name="Sykes S."/>
            <person name="Tripathy S."/>
            <person name="van den Berg H."/>
            <person name="Vega-Arreguin J.C."/>
            <person name="Wawra S."/>
            <person name="Young S.K."/>
            <person name="Zeng Q."/>
            <person name="Dieguez-Uribeondo J."/>
            <person name="Russ C."/>
            <person name="Tyler B.M."/>
            <person name="van West P."/>
        </authorList>
    </citation>
    <scope>NUCLEOTIDE SEQUENCE [LARGE SCALE GENOMIC DNA]</scope>
    <source>
        <strain evidence="7 8">CBS 223.65</strain>
    </source>
</reference>
<dbReference type="SMART" id="SM00220">
    <property type="entry name" value="S_TKc"/>
    <property type="match status" value="2"/>
</dbReference>
<feature type="domain" description="Protein kinase" evidence="6">
    <location>
        <begin position="596"/>
        <end position="865"/>
    </location>
</feature>
<evidence type="ECO:0000256" key="2">
    <source>
        <dbReference type="ARBA" id="ARBA00022741"/>
    </source>
</evidence>
<dbReference type="GO" id="GO:0004674">
    <property type="term" value="F:protein serine/threonine kinase activity"/>
    <property type="evidence" value="ECO:0007669"/>
    <property type="project" value="UniProtKB-KW"/>
</dbReference>
<dbReference type="PROSITE" id="PS00108">
    <property type="entry name" value="PROTEIN_KINASE_ST"/>
    <property type="match status" value="2"/>
</dbReference>
<evidence type="ECO:0000259" key="6">
    <source>
        <dbReference type="PROSITE" id="PS50011"/>
    </source>
</evidence>
<dbReference type="KEGG" id="spar:SPRG_15268"/>
<dbReference type="InterPro" id="IPR008271">
    <property type="entry name" value="Ser/Thr_kinase_AS"/>
</dbReference>
<name>A0A067BS32_SAPPC</name>
<feature type="domain" description="Protein kinase" evidence="6">
    <location>
        <begin position="304"/>
        <end position="583"/>
    </location>
</feature>
<evidence type="ECO:0000256" key="4">
    <source>
        <dbReference type="PROSITE-ProRule" id="PRU10141"/>
    </source>
</evidence>
<evidence type="ECO:0000256" key="5">
    <source>
        <dbReference type="SAM" id="MobiDB-lite"/>
    </source>
</evidence>
<feature type="binding site" evidence="4">
    <location>
        <position position="927"/>
    </location>
    <ligand>
        <name>ATP</name>
        <dbReference type="ChEBI" id="CHEBI:30616"/>
    </ligand>
</feature>
<keyword evidence="8" id="KW-1185">Reference proteome</keyword>
<dbReference type="Pfam" id="PF07714">
    <property type="entry name" value="PK_Tyr_Ser-Thr"/>
    <property type="match status" value="4"/>
</dbReference>
<keyword evidence="7" id="KW-0808">Transferase</keyword>
<feature type="compositionally biased region" description="Low complexity" evidence="5">
    <location>
        <begin position="13"/>
        <end position="24"/>
    </location>
</feature>
<dbReference type="SUPFAM" id="SSF56112">
    <property type="entry name" value="Protein kinase-like (PK-like)"/>
    <property type="match status" value="4"/>
</dbReference>
<dbReference type="EMBL" id="KK583342">
    <property type="protein sequence ID" value="KDO19605.1"/>
    <property type="molecule type" value="Genomic_DNA"/>
</dbReference>
<keyword evidence="1" id="KW-0723">Serine/threonine-protein kinase</keyword>
<dbReference type="OrthoDB" id="1668230at2759"/>
<organism evidence="7 8">
    <name type="scientific">Saprolegnia parasitica (strain CBS 223.65)</name>
    <dbReference type="NCBI Taxonomy" id="695850"/>
    <lineage>
        <taxon>Eukaryota</taxon>
        <taxon>Sar</taxon>
        <taxon>Stramenopiles</taxon>
        <taxon>Oomycota</taxon>
        <taxon>Saprolegniomycetes</taxon>
        <taxon>Saprolegniales</taxon>
        <taxon>Saprolegniaceae</taxon>
        <taxon>Saprolegnia</taxon>
    </lineage>
</organism>
<dbReference type="InterPro" id="IPR017441">
    <property type="entry name" value="Protein_kinase_ATP_BS"/>
</dbReference>
<evidence type="ECO:0000256" key="3">
    <source>
        <dbReference type="ARBA" id="ARBA00022840"/>
    </source>
</evidence>
<gene>
    <name evidence="7" type="ORF">SPRG_15268</name>
</gene>
<dbReference type="PANTHER" id="PTHR44329">
    <property type="entry name" value="SERINE/THREONINE-PROTEIN KINASE TNNI3K-RELATED"/>
    <property type="match status" value="1"/>
</dbReference>
<accession>A0A067BS32</accession>
<feature type="region of interest" description="Disordered" evidence="5">
    <location>
        <begin position="1"/>
        <end position="26"/>
    </location>
</feature>